<feature type="transmembrane region" description="Helical" evidence="1">
    <location>
        <begin position="86"/>
        <end position="106"/>
    </location>
</feature>
<dbReference type="OrthoDB" id="2412430at2759"/>
<keyword evidence="1" id="KW-1133">Transmembrane helix</keyword>
<reference evidence="2 3" key="1">
    <citation type="submission" date="2014-02" db="EMBL/GenBank/DDBJ databases">
        <title>Single nucleus genome sequencing reveals high similarity among nuclei of an endomycorrhizal fungus.</title>
        <authorList>
            <person name="Lin K."/>
            <person name="Geurts R."/>
            <person name="Zhang Z."/>
            <person name="Limpens E."/>
            <person name="Saunders D.G."/>
            <person name="Mu D."/>
            <person name="Pang E."/>
            <person name="Cao H."/>
            <person name="Cha H."/>
            <person name="Lin T."/>
            <person name="Zhou Q."/>
            <person name="Shang Y."/>
            <person name="Li Y."/>
            <person name="Ivanov S."/>
            <person name="Sharma T."/>
            <person name="Velzen R.V."/>
            <person name="Ruijter N.D."/>
            <person name="Aanen D.K."/>
            <person name="Win J."/>
            <person name="Kamoun S."/>
            <person name="Bisseling T."/>
            <person name="Huang S."/>
        </authorList>
    </citation>
    <scope>NUCLEOTIDE SEQUENCE [LARGE SCALE GENOMIC DNA]</scope>
    <source>
        <strain evidence="3">DAOM197198w</strain>
    </source>
</reference>
<keyword evidence="3" id="KW-1185">Reference proteome</keyword>
<dbReference type="AlphaFoldDB" id="A0A015M2A7"/>
<protein>
    <submittedName>
        <fullName evidence="2">Uncharacterized protein</fullName>
    </submittedName>
</protein>
<dbReference type="EMBL" id="JEMT01025821">
    <property type="protein sequence ID" value="EXX60973.1"/>
    <property type="molecule type" value="Genomic_DNA"/>
</dbReference>
<name>A0A015M2A7_RHIIW</name>
<evidence type="ECO:0000313" key="3">
    <source>
        <dbReference type="Proteomes" id="UP000022910"/>
    </source>
</evidence>
<proteinExistence type="predicted"/>
<feature type="transmembrane region" description="Helical" evidence="1">
    <location>
        <begin position="58"/>
        <end position="80"/>
    </location>
</feature>
<evidence type="ECO:0000256" key="1">
    <source>
        <dbReference type="SAM" id="Phobius"/>
    </source>
</evidence>
<comment type="caution">
    <text evidence="2">The sequence shown here is derived from an EMBL/GenBank/DDBJ whole genome shotgun (WGS) entry which is preliminary data.</text>
</comment>
<dbReference type="HOGENOM" id="CLU_2062743_0_0_1"/>
<evidence type="ECO:0000313" key="2">
    <source>
        <dbReference type="EMBL" id="EXX60973.1"/>
    </source>
</evidence>
<keyword evidence="1" id="KW-0472">Membrane</keyword>
<gene>
    <name evidence="2" type="ORF">RirG_175260</name>
</gene>
<organism evidence="2 3">
    <name type="scientific">Rhizophagus irregularis (strain DAOM 197198w)</name>
    <name type="common">Glomus intraradices</name>
    <dbReference type="NCBI Taxonomy" id="1432141"/>
    <lineage>
        <taxon>Eukaryota</taxon>
        <taxon>Fungi</taxon>
        <taxon>Fungi incertae sedis</taxon>
        <taxon>Mucoromycota</taxon>
        <taxon>Glomeromycotina</taxon>
        <taxon>Glomeromycetes</taxon>
        <taxon>Glomerales</taxon>
        <taxon>Glomeraceae</taxon>
        <taxon>Rhizophagus</taxon>
    </lineage>
</organism>
<sequence>MNYSVKKYSKDVQKTATIKTTNETHENTHETKQKLKIDVPKEYHGTIHERYLTTSSPLLIQNAVILKIINIVVIVSIVVITPCATIVVLVIVSIVAIAAYFLRILMSMCPLLSMFKILR</sequence>
<accession>A0A015M2A7</accession>
<dbReference type="Proteomes" id="UP000022910">
    <property type="component" value="Unassembled WGS sequence"/>
</dbReference>
<keyword evidence="1" id="KW-0812">Transmembrane</keyword>